<accession>A0A1E4TVE6</accession>
<dbReference type="Proteomes" id="UP000094236">
    <property type="component" value="Unassembled WGS sequence"/>
</dbReference>
<protein>
    <recommendedName>
        <fullName evidence="3">Fe2OG dioxygenase domain-containing protein</fullName>
    </recommendedName>
</protein>
<dbReference type="OrthoDB" id="10256055at2759"/>
<organism evidence="1 2">
    <name type="scientific">Pachysolen tannophilus NRRL Y-2460</name>
    <dbReference type="NCBI Taxonomy" id="669874"/>
    <lineage>
        <taxon>Eukaryota</taxon>
        <taxon>Fungi</taxon>
        <taxon>Dikarya</taxon>
        <taxon>Ascomycota</taxon>
        <taxon>Saccharomycotina</taxon>
        <taxon>Pichiomycetes</taxon>
        <taxon>Pachysolenaceae</taxon>
        <taxon>Pachysolen</taxon>
    </lineage>
</organism>
<gene>
    <name evidence="1" type="ORF">PACTADRAFT_49209</name>
</gene>
<proteinExistence type="predicted"/>
<reference evidence="2" key="1">
    <citation type="submission" date="2016-05" db="EMBL/GenBank/DDBJ databases">
        <title>Comparative genomics of biotechnologically important yeasts.</title>
        <authorList>
            <consortium name="DOE Joint Genome Institute"/>
            <person name="Riley R."/>
            <person name="Haridas S."/>
            <person name="Wolfe K.H."/>
            <person name="Lopes M.R."/>
            <person name="Hittinger C.T."/>
            <person name="Goker M."/>
            <person name="Salamov A."/>
            <person name="Wisecaver J."/>
            <person name="Long T.M."/>
            <person name="Aerts A.L."/>
            <person name="Barry K."/>
            <person name="Choi C."/>
            <person name="Clum A."/>
            <person name="Coughlan A.Y."/>
            <person name="Deshpande S."/>
            <person name="Douglass A.P."/>
            <person name="Hanson S.J."/>
            <person name="Klenk H.-P."/>
            <person name="Labutti K."/>
            <person name="Lapidus A."/>
            <person name="Lindquist E."/>
            <person name="Lipzen A."/>
            <person name="Meier-Kolthoff J.P."/>
            <person name="Ohm R.A."/>
            <person name="Otillar R.P."/>
            <person name="Pangilinan J."/>
            <person name="Peng Y."/>
            <person name="Rokas A."/>
            <person name="Rosa C.A."/>
            <person name="Scheuner C."/>
            <person name="Sibirny A.A."/>
            <person name="Slot J.C."/>
            <person name="Stielow J.B."/>
            <person name="Sun H."/>
            <person name="Kurtzman C.P."/>
            <person name="Blackwell M."/>
            <person name="Grigoriev I.V."/>
            <person name="Jeffries T.W."/>
        </authorList>
    </citation>
    <scope>NUCLEOTIDE SEQUENCE [LARGE SCALE GENOMIC DNA]</scope>
    <source>
        <strain evidence="2">NRRL Y-2460</strain>
    </source>
</reference>
<dbReference type="EMBL" id="KV454013">
    <property type="protein sequence ID" value="ODV95753.1"/>
    <property type="molecule type" value="Genomic_DNA"/>
</dbReference>
<keyword evidence="2" id="KW-1185">Reference proteome</keyword>
<name>A0A1E4TVE6_PACTA</name>
<evidence type="ECO:0008006" key="3">
    <source>
        <dbReference type="Google" id="ProtNLM"/>
    </source>
</evidence>
<dbReference type="STRING" id="669874.A0A1E4TVE6"/>
<dbReference type="PANTHER" id="PTHR41677">
    <property type="entry name" value="YALI0B19030P"/>
    <property type="match status" value="1"/>
</dbReference>
<dbReference type="AlphaFoldDB" id="A0A1E4TVE6"/>
<sequence>MTDKFDDDIPAIVGWHKDSYPFVCVLMLSDTETSIGTETLLKKGNGEIIGTPNPSKGKAVVLQGGLINHLAPKPLGFTERITAVTSYRAKNPMTKDCSVLRSVKPEVNFGSNFNTFYPDWVNYRMKLVAEKCELIKNEIEKEANEGKTFRKEDWMQSLKDLENYVATTWKEMVVTNEEYARAL</sequence>
<evidence type="ECO:0000313" key="2">
    <source>
        <dbReference type="Proteomes" id="UP000094236"/>
    </source>
</evidence>
<dbReference type="PANTHER" id="PTHR41677:SF1">
    <property type="entry name" value="FE2OG DIOXYGENASE DOMAIN-CONTAINING PROTEIN"/>
    <property type="match status" value="1"/>
</dbReference>
<evidence type="ECO:0000313" key="1">
    <source>
        <dbReference type="EMBL" id="ODV95753.1"/>
    </source>
</evidence>